<accession>A0A067QGA9</accession>
<dbReference type="EMBL" id="KL197709">
    <property type="protein sequence ID" value="KDQ65235.1"/>
    <property type="molecule type" value="Genomic_DNA"/>
</dbReference>
<dbReference type="HOGENOM" id="CLU_1086112_0_0_1"/>
<proteinExistence type="predicted"/>
<keyword evidence="3" id="KW-1185">Reference proteome</keyword>
<feature type="compositionally biased region" description="Acidic residues" evidence="1">
    <location>
        <begin position="8"/>
        <end position="46"/>
    </location>
</feature>
<name>A0A067QGA9_9AGAM</name>
<reference evidence="3" key="1">
    <citation type="journal article" date="2014" name="Proc. Natl. Acad. Sci. U.S.A.">
        <title>Extensive sampling of basidiomycete genomes demonstrates inadequacy of the white-rot/brown-rot paradigm for wood decay fungi.</title>
        <authorList>
            <person name="Riley R."/>
            <person name="Salamov A.A."/>
            <person name="Brown D.W."/>
            <person name="Nagy L.G."/>
            <person name="Floudas D."/>
            <person name="Held B.W."/>
            <person name="Levasseur A."/>
            <person name="Lombard V."/>
            <person name="Morin E."/>
            <person name="Otillar R."/>
            <person name="Lindquist E.A."/>
            <person name="Sun H."/>
            <person name="LaButti K.M."/>
            <person name="Schmutz J."/>
            <person name="Jabbour D."/>
            <person name="Luo H."/>
            <person name="Baker S.E."/>
            <person name="Pisabarro A.G."/>
            <person name="Walton J.D."/>
            <person name="Blanchette R.A."/>
            <person name="Henrissat B."/>
            <person name="Martin F."/>
            <person name="Cullen D."/>
            <person name="Hibbett D.S."/>
            <person name="Grigoriev I.V."/>
        </authorList>
    </citation>
    <scope>NUCLEOTIDE SEQUENCE [LARGE SCALE GENOMIC DNA]</scope>
    <source>
        <strain evidence="3">MUCL 33604</strain>
    </source>
</reference>
<evidence type="ECO:0000313" key="3">
    <source>
        <dbReference type="Proteomes" id="UP000027265"/>
    </source>
</evidence>
<gene>
    <name evidence="2" type="ORF">JAAARDRAFT_43952</name>
</gene>
<evidence type="ECO:0000313" key="2">
    <source>
        <dbReference type="EMBL" id="KDQ65235.1"/>
    </source>
</evidence>
<dbReference type="AlphaFoldDB" id="A0A067QGA9"/>
<evidence type="ECO:0000256" key="1">
    <source>
        <dbReference type="SAM" id="MobiDB-lite"/>
    </source>
</evidence>
<dbReference type="Proteomes" id="UP000027265">
    <property type="component" value="Unassembled WGS sequence"/>
</dbReference>
<protein>
    <submittedName>
        <fullName evidence="2">Uncharacterized protein</fullName>
    </submittedName>
</protein>
<sequence>MFKAVATPEDDLGEEADLVLDEEDDSGDEFAENEGEEEDFDDEAGVESDDDYLWELAKDIVALKQQLESEIQKLLRRWLAHKVGGKEYRACDWKRVIREQPQGSLGSFGMISGCFLKVVLDGLGGGLGMVSKFSELFFYPMGIGGVLGMLSKSSEKFFDATGDIWMVLRGYWGWTGDVSREYRLLMAKMHGFGGDSVIEMAMRHTNRVASLLAQGDLQVISWGGMLPWSIEALDKVIQGWLSISAGKAYYWGYLKV</sequence>
<feature type="region of interest" description="Disordered" evidence="1">
    <location>
        <begin position="1"/>
        <end position="46"/>
    </location>
</feature>
<dbReference type="InParanoid" id="A0A067QGA9"/>
<organism evidence="2 3">
    <name type="scientific">Jaapia argillacea MUCL 33604</name>
    <dbReference type="NCBI Taxonomy" id="933084"/>
    <lineage>
        <taxon>Eukaryota</taxon>
        <taxon>Fungi</taxon>
        <taxon>Dikarya</taxon>
        <taxon>Basidiomycota</taxon>
        <taxon>Agaricomycotina</taxon>
        <taxon>Agaricomycetes</taxon>
        <taxon>Agaricomycetidae</taxon>
        <taxon>Jaapiales</taxon>
        <taxon>Jaapiaceae</taxon>
        <taxon>Jaapia</taxon>
    </lineage>
</organism>